<evidence type="ECO:0000313" key="2">
    <source>
        <dbReference type="Proteomes" id="UP000294847"/>
    </source>
</evidence>
<organism evidence="1 2">
    <name type="scientific">Pyricularia oryzae</name>
    <name type="common">Rice blast fungus</name>
    <name type="synonym">Magnaporthe oryzae</name>
    <dbReference type="NCBI Taxonomy" id="318829"/>
    <lineage>
        <taxon>Eukaryota</taxon>
        <taxon>Fungi</taxon>
        <taxon>Dikarya</taxon>
        <taxon>Ascomycota</taxon>
        <taxon>Pezizomycotina</taxon>
        <taxon>Sordariomycetes</taxon>
        <taxon>Sordariomycetidae</taxon>
        <taxon>Magnaporthales</taxon>
        <taxon>Pyriculariaceae</taxon>
        <taxon>Pyricularia</taxon>
    </lineage>
</organism>
<proteinExistence type="predicted"/>
<sequence length="71" mass="8143">MYGVRGVPHCRRREAIVTNREKFQRVVITLYCDHPKEPSARTSRSTSNPQMMQEQATNLMVEAKAVPPSTR</sequence>
<name>A0A4P7NDH7_PYROR</name>
<gene>
    <name evidence="1" type="ORF">PoMZ_04945</name>
</gene>
<reference evidence="1 2" key="1">
    <citation type="journal article" date="2019" name="Mol. Biol. Evol.">
        <title>Blast fungal genomes show frequent chromosomal changes, gene gains and losses, and effector gene turnover.</title>
        <authorList>
            <person name="Gomez Luciano L.B."/>
            <person name="Jason Tsai I."/>
            <person name="Chuma I."/>
            <person name="Tosa Y."/>
            <person name="Chen Y.H."/>
            <person name="Li J.Y."/>
            <person name="Li M.Y."/>
            <person name="Jade Lu M.Y."/>
            <person name="Nakayashiki H."/>
            <person name="Li W.H."/>
        </authorList>
    </citation>
    <scope>NUCLEOTIDE SEQUENCE [LARGE SCALE GENOMIC DNA]</scope>
    <source>
        <strain evidence="1">MZ5-1-6</strain>
    </source>
</reference>
<accession>A0A4P7NDH7</accession>
<dbReference type="Proteomes" id="UP000294847">
    <property type="component" value="Chromosome 3"/>
</dbReference>
<evidence type="ECO:0000313" key="1">
    <source>
        <dbReference type="EMBL" id="QBZ59976.1"/>
    </source>
</evidence>
<dbReference type="AlphaFoldDB" id="A0A4P7NDH7"/>
<dbReference type="EMBL" id="CP034206">
    <property type="protein sequence ID" value="QBZ59976.1"/>
    <property type="molecule type" value="Genomic_DNA"/>
</dbReference>
<protein>
    <submittedName>
        <fullName evidence="1">Uncharacterized protein</fullName>
    </submittedName>
</protein>